<dbReference type="AlphaFoldDB" id="A0A4Y2LFK2"/>
<keyword evidence="2" id="KW-1185">Reference proteome</keyword>
<dbReference type="Proteomes" id="UP000499080">
    <property type="component" value="Unassembled WGS sequence"/>
</dbReference>
<reference evidence="1 2" key="1">
    <citation type="journal article" date="2019" name="Sci. Rep.">
        <title>Orb-weaving spider Araneus ventricosus genome elucidates the spidroin gene catalogue.</title>
        <authorList>
            <person name="Kono N."/>
            <person name="Nakamura H."/>
            <person name="Ohtoshi R."/>
            <person name="Moran D.A.P."/>
            <person name="Shinohara A."/>
            <person name="Yoshida Y."/>
            <person name="Fujiwara M."/>
            <person name="Mori M."/>
            <person name="Tomita M."/>
            <person name="Arakawa K."/>
        </authorList>
    </citation>
    <scope>NUCLEOTIDE SEQUENCE [LARGE SCALE GENOMIC DNA]</scope>
</reference>
<protein>
    <submittedName>
        <fullName evidence="1">Uncharacterized protein</fullName>
    </submittedName>
</protein>
<dbReference type="EMBL" id="BGPR01005676">
    <property type="protein sequence ID" value="GBN12386.1"/>
    <property type="molecule type" value="Genomic_DNA"/>
</dbReference>
<comment type="caution">
    <text evidence="1">The sequence shown here is derived from an EMBL/GenBank/DDBJ whole genome shotgun (WGS) entry which is preliminary data.</text>
</comment>
<proteinExistence type="predicted"/>
<name>A0A4Y2LFK2_ARAVE</name>
<gene>
    <name evidence="1" type="ORF">AVEN_92120_1</name>
</gene>
<evidence type="ECO:0000313" key="1">
    <source>
        <dbReference type="EMBL" id="GBN12386.1"/>
    </source>
</evidence>
<accession>A0A4Y2LFK2</accession>
<evidence type="ECO:0000313" key="2">
    <source>
        <dbReference type="Proteomes" id="UP000499080"/>
    </source>
</evidence>
<sequence>MLPGPLDKVIAYLDCPSEPAMGLTLLTESDDTQKLPDRVSWTVAVESVTVDPEVPECVGIDLLLSYRTVAVESVNVDPEFQNVVLLNSLLELLGISETVAAEPAES</sequence>
<organism evidence="1 2">
    <name type="scientific">Araneus ventricosus</name>
    <name type="common">Orbweaver spider</name>
    <name type="synonym">Epeira ventricosa</name>
    <dbReference type="NCBI Taxonomy" id="182803"/>
    <lineage>
        <taxon>Eukaryota</taxon>
        <taxon>Metazoa</taxon>
        <taxon>Ecdysozoa</taxon>
        <taxon>Arthropoda</taxon>
        <taxon>Chelicerata</taxon>
        <taxon>Arachnida</taxon>
        <taxon>Araneae</taxon>
        <taxon>Araneomorphae</taxon>
        <taxon>Entelegynae</taxon>
        <taxon>Araneoidea</taxon>
        <taxon>Araneidae</taxon>
        <taxon>Araneus</taxon>
    </lineage>
</organism>